<dbReference type="CDD" id="cd18820">
    <property type="entry name" value="GH43_LbAraf43-like"/>
    <property type="match status" value="1"/>
</dbReference>
<accession>A0ABW0LI39</accession>
<keyword evidence="3 5" id="KW-0378">Hydrolase</keyword>
<protein>
    <submittedName>
        <fullName evidence="8">Family 43 glycosylhydrolase</fullName>
    </submittedName>
</protein>
<keyword evidence="2 7" id="KW-0732">Signal</keyword>
<keyword evidence="9" id="KW-1185">Reference proteome</keyword>
<evidence type="ECO:0000256" key="4">
    <source>
        <dbReference type="ARBA" id="ARBA00023295"/>
    </source>
</evidence>
<dbReference type="PANTHER" id="PTHR43817">
    <property type="entry name" value="GLYCOSYL HYDROLASE"/>
    <property type="match status" value="1"/>
</dbReference>
<evidence type="ECO:0000313" key="9">
    <source>
        <dbReference type="Proteomes" id="UP001596147"/>
    </source>
</evidence>
<dbReference type="SUPFAM" id="SSF75005">
    <property type="entry name" value="Arabinanase/levansucrase/invertase"/>
    <property type="match status" value="1"/>
</dbReference>
<evidence type="ECO:0000256" key="2">
    <source>
        <dbReference type="ARBA" id="ARBA00022729"/>
    </source>
</evidence>
<dbReference type="Gene3D" id="2.115.10.20">
    <property type="entry name" value="Glycosyl hydrolase domain, family 43"/>
    <property type="match status" value="1"/>
</dbReference>
<feature type="compositionally biased region" description="Basic and acidic residues" evidence="6">
    <location>
        <begin position="36"/>
        <end position="63"/>
    </location>
</feature>
<evidence type="ECO:0000256" key="3">
    <source>
        <dbReference type="ARBA" id="ARBA00022801"/>
    </source>
</evidence>
<feature type="region of interest" description="Disordered" evidence="6">
    <location>
        <begin position="33"/>
        <end position="63"/>
    </location>
</feature>
<comment type="similarity">
    <text evidence="1 5">Belongs to the glycosyl hydrolase 43 family.</text>
</comment>
<reference evidence="9" key="1">
    <citation type="journal article" date="2019" name="Int. J. Syst. Evol. Microbiol.">
        <title>The Global Catalogue of Microorganisms (GCM) 10K type strain sequencing project: providing services to taxonomists for standard genome sequencing and annotation.</title>
        <authorList>
            <consortium name="The Broad Institute Genomics Platform"/>
            <consortium name="The Broad Institute Genome Sequencing Center for Infectious Disease"/>
            <person name="Wu L."/>
            <person name="Ma J."/>
        </authorList>
    </citation>
    <scope>NUCLEOTIDE SEQUENCE [LARGE SCALE GENOMIC DNA]</scope>
    <source>
        <strain evidence="9">CGMCC 1.12237</strain>
    </source>
</reference>
<comment type="caution">
    <text evidence="8">The sequence shown here is derived from an EMBL/GenBank/DDBJ whole genome shotgun (WGS) entry which is preliminary data.</text>
</comment>
<dbReference type="InterPro" id="IPR006710">
    <property type="entry name" value="Glyco_hydro_43"/>
</dbReference>
<dbReference type="PANTHER" id="PTHR43817:SF1">
    <property type="entry name" value="HYDROLASE, FAMILY 43, PUTATIVE (AFU_ORTHOLOGUE AFUA_3G01660)-RELATED"/>
    <property type="match status" value="1"/>
</dbReference>
<dbReference type="PIRSF" id="PIRSF025414">
    <property type="entry name" value="Alpha-L-arabinofuranosidase"/>
    <property type="match status" value="1"/>
</dbReference>
<keyword evidence="4 5" id="KW-0326">Glycosidase</keyword>
<gene>
    <name evidence="8" type="ORF">ACFPM4_07790</name>
</gene>
<evidence type="ECO:0000256" key="5">
    <source>
        <dbReference type="RuleBase" id="RU361187"/>
    </source>
</evidence>
<sequence length="387" mass="44052">MRQNKLMQIATSVILLMVILTAGYFLAQNRDTANTDEDKTEQKDIDENKEKEKENEKEDEKVEIPQPNEHQFRNPIAWNGADPWVVKHTDGLYYYTHTTGNNITIWKSETLVDIGLAKRKIVWSPSPGAPNSGSIWAPEHHFIDGKWYIYYAASVENDDKRMYVLESEGEDPWGPYDYPEGTEETYGQITDPSNKWAIDGTVLEHEGKSYFVWSGWEGDVNVSQNTYIAPMSNPWTISGERVEISRPELSWEANTTPKVQEGPQVLRNEQGQLFLIYSASGSWTNTYSLGMLTFVGDDPLDPAAWEKSQQPVFAYSPENEVWGPGHNSFVKSADGTEDWIVYHAAKEINSGWDRNVRMQKFTWNEDGTPNFGVPVHIDTILDKPSGE</sequence>
<dbReference type="InterPro" id="IPR016828">
    <property type="entry name" value="Alpha-L-arabinofuranosidase"/>
</dbReference>
<dbReference type="RefSeq" id="WP_382349810.1">
    <property type="nucleotide sequence ID" value="NZ_JBHSMC010000010.1"/>
</dbReference>
<dbReference type="EMBL" id="JBHSMC010000010">
    <property type="protein sequence ID" value="MFC5464652.1"/>
    <property type="molecule type" value="Genomic_DNA"/>
</dbReference>
<dbReference type="Pfam" id="PF04616">
    <property type="entry name" value="Glyco_hydro_43"/>
    <property type="match status" value="1"/>
</dbReference>
<evidence type="ECO:0000313" key="8">
    <source>
        <dbReference type="EMBL" id="MFC5464652.1"/>
    </source>
</evidence>
<proteinExistence type="inferred from homology"/>
<dbReference type="Proteomes" id="UP001596147">
    <property type="component" value="Unassembled WGS sequence"/>
</dbReference>
<feature type="signal peptide" evidence="7">
    <location>
        <begin position="1"/>
        <end position="27"/>
    </location>
</feature>
<evidence type="ECO:0000256" key="6">
    <source>
        <dbReference type="SAM" id="MobiDB-lite"/>
    </source>
</evidence>
<evidence type="ECO:0000256" key="7">
    <source>
        <dbReference type="SAM" id="SignalP"/>
    </source>
</evidence>
<organism evidence="8 9">
    <name type="scientific">Lederbergia graminis</name>
    <dbReference type="NCBI Taxonomy" id="735518"/>
    <lineage>
        <taxon>Bacteria</taxon>
        <taxon>Bacillati</taxon>
        <taxon>Bacillota</taxon>
        <taxon>Bacilli</taxon>
        <taxon>Bacillales</taxon>
        <taxon>Bacillaceae</taxon>
        <taxon>Lederbergia</taxon>
    </lineage>
</organism>
<feature type="chain" id="PRO_5045338387" evidence="7">
    <location>
        <begin position="28"/>
        <end position="387"/>
    </location>
</feature>
<evidence type="ECO:0000256" key="1">
    <source>
        <dbReference type="ARBA" id="ARBA00009865"/>
    </source>
</evidence>
<name>A0ABW0LI39_9BACI</name>
<dbReference type="InterPro" id="IPR023296">
    <property type="entry name" value="Glyco_hydro_beta-prop_sf"/>
</dbReference>